<name>A0AC35TP14_9BILA</name>
<dbReference type="WBParaSite" id="RSKR_0000256600.1">
    <property type="protein sequence ID" value="RSKR_0000256600.1"/>
    <property type="gene ID" value="RSKR_0000256600"/>
</dbReference>
<reference evidence="2" key="1">
    <citation type="submission" date="2016-11" db="UniProtKB">
        <authorList>
            <consortium name="WormBaseParasite"/>
        </authorList>
    </citation>
    <scope>IDENTIFICATION</scope>
    <source>
        <strain evidence="2">KR3021</strain>
    </source>
</reference>
<protein>
    <submittedName>
        <fullName evidence="2">Uncharacterized protein</fullName>
    </submittedName>
</protein>
<proteinExistence type="predicted"/>
<evidence type="ECO:0000313" key="2">
    <source>
        <dbReference type="WBParaSite" id="RSKR_0000256600.1"/>
    </source>
</evidence>
<sequence>MRILLQLNYLKDIKTISTSKQARRANNVGYKKVKFYKSFKVERDMDKYSSVFKIKNVVFSYLVVNVSKANFYVFTPMTFNIKVCKANQRSQFITRTYTDIPNRNAIAGLTRKTDSQWKIIMKEWLFLV</sequence>
<evidence type="ECO:0000313" key="1">
    <source>
        <dbReference type="Proteomes" id="UP000095286"/>
    </source>
</evidence>
<organism evidence="1 2">
    <name type="scientific">Rhabditophanes sp. KR3021</name>
    <dbReference type="NCBI Taxonomy" id="114890"/>
    <lineage>
        <taxon>Eukaryota</taxon>
        <taxon>Metazoa</taxon>
        <taxon>Ecdysozoa</taxon>
        <taxon>Nematoda</taxon>
        <taxon>Chromadorea</taxon>
        <taxon>Rhabditida</taxon>
        <taxon>Tylenchina</taxon>
        <taxon>Panagrolaimomorpha</taxon>
        <taxon>Strongyloidoidea</taxon>
        <taxon>Alloionematidae</taxon>
        <taxon>Rhabditophanes</taxon>
    </lineage>
</organism>
<accession>A0AC35TP14</accession>
<dbReference type="Proteomes" id="UP000095286">
    <property type="component" value="Unplaced"/>
</dbReference>